<dbReference type="Proteomes" id="UP001185899">
    <property type="component" value="Unassembled WGS sequence"/>
</dbReference>
<evidence type="ECO:0000313" key="1">
    <source>
        <dbReference type="EMBL" id="MDV6233504.1"/>
    </source>
</evidence>
<dbReference type="EMBL" id="JAWLKE010000011">
    <property type="protein sequence ID" value="MDV6233504.1"/>
    <property type="molecule type" value="Genomic_DNA"/>
</dbReference>
<protein>
    <submittedName>
        <fullName evidence="1">Uncharacterized protein</fullName>
    </submittedName>
</protein>
<proteinExistence type="predicted"/>
<name>A0ABU4B4S3_9NOCA</name>
<sequence>MDSQQAAADAQATRLDRQTYPAIGEREFGVLVRDPDAERGRRVVVYGYVTQFDSVTGTSMFRADTSAVEGNQWYEFDHNTIVNFDPVIGREIIDGDVVTLYAEVAGSRSYETTLGTSETALVLKANMIDITG</sequence>
<reference evidence="1 2" key="1">
    <citation type="submission" date="2023-10" db="EMBL/GenBank/DDBJ databases">
        <title>Development of a sustainable strategy for remediation of hydrocarbon-contaminated territories based on the waste exchange concept.</title>
        <authorList>
            <person name="Krivoruchko A."/>
        </authorList>
    </citation>
    <scope>NUCLEOTIDE SEQUENCE [LARGE SCALE GENOMIC DNA]</scope>
    <source>
        <strain evidence="1 2">IEGM 1322</strain>
    </source>
</reference>
<comment type="caution">
    <text evidence="1">The sequence shown here is derived from an EMBL/GenBank/DDBJ whole genome shotgun (WGS) entry which is preliminary data.</text>
</comment>
<keyword evidence="2" id="KW-1185">Reference proteome</keyword>
<evidence type="ECO:0000313" key="2">
    <source>
        <dbReference type="Proteomes" id="UP001185899"/>
    </source>
</evidence>
<organism evidence="1 2">
    <name type="scientific">Rhodococcus cercidiphylli</name>
    <dbReference type="NCBI Taxonomy" id="489916"/>
    <lineage>
        <taxon>Bacteria</taxon>
        <taxon>Bacillati</taxon>
        <taxon>Actinomycetota</taxon>
        <taxon>Actinomycetes</taxon>
        <taxon>Mycobacteriales</taxon>
        <taxon>Nocardiaceae</taxon>
        <taxon>Rhodococcus</taxon>
    </lineage>
</organism>
<dbReference type="RefSeq" id="WP_094689030.1">
    <property type="nucleotide sequence ID" value="NZ_JAWLKE010000011.1"/>
</dbReference>
<accession>A0ABU4B4S3</accession>
<gene>
    <name evidence="1" type="ORF">R3P95_23355</name>
</gene>